<dbReference type="GO" id="GO:0016491">
    <property type="term" value="F:oxidoreductase activity"/>
    <property type="evidence" value="ECO:0007669"/>
    <property type="project" value="InterPro"/>
</dbReference>
<dbReference type="Pfam" id="PF13460">
    <property type="entry name" value="NAD_binding_10"/>
    <property type="match status" value="1"/>
</dbReference>
<sequence length="284" mass="30712">MKIIVTGASGKTGQIVVRKLLENSVDVRPVVRSEASKAKLKAAVPAVDPANVEVVESFEKASLVPAFQGCTHLVILTSSQPKLVVSSLFGVVWGKLMGKKGVRPSFYFAEGQEPERVDWIGQREQIDAAKAAGIDHVILISSMGGTDVDHFLNTMGNGRILLWKRKAEKYLMASGLKYTIIHPGGLLPHPGPKRESCEGGKRELVVGVDDEHLNADDRTIPREDLAEVTVQCLTCVTCVNTSWDLVSKKEGQGVVFSTLAKLLQSAKSLHCDFSKPDLDSLLAA</sequence>
<name>A0AAX4PFU9_9CHLO</name>
<dbReference type="InterPro" id="IPR036291">
    <property type="entry name" value="NAD(P)-bd_dom_sf"/>
</dbReference>
<keyword evidence="3" id="KW-1185">Reference proteome</keyword>
<evidence type="ECO:0000313" key="2">
    <source>
        <dbReference type="EMBL" id="WZN65114.1"/>
    </source>
</evidence>
<dbReference type="Proteomes" id="UP001472866">
    <property type="component" value="Chromosome 11"/>
</dbReference>
<gene>
    <name evidence="2" type="ORF">HKI87_11g66710</name>
</gene>
<reference evidence="2 3" key="1">
    <citation type="submission" date="2024-03" db="EMBL/GenBank/DDBJ databases">
        <title>Complete genome sequence of the green alga Chloropicon roscoffensis RCC1871.</title>
        <authorList>
            <person name="Lemieux C."/>
            <person name="Pombert J.-F."/>
            <person name="Otis C."/>
            <person name="Turmel M."/>
        </authorList>
    </citation>
    <scope>NUCLEOTIDE SEQUENCE [LARGE SCALE GENOMIC DNA]</scope>
    <source>
        <strain evidence="2 3">RCC1871</strain>
    </source>
</reference>
<dbReference type="EMBL" id="CP151511">
    <property type="protein sequence ID" value="WZN65114.1"/>
    <property type="molecule type" value="Genomic_DNA"/>
</dbReference>
<dbReference type="PANTHER" id="PTHR14194">
    <property type="entry name" value="NITROGEN METABOLIC REGULATION PROTEIN NMR-RELATED"/>
    <property type="match status" value="1"/>
</dbReference>
<evidence type="ECO:0000313" key="3">
    <source>
        <dbReference type="Proteomes" id="UP001472866"/>
    </source>
</evidence>
<dbReference type="InterPro" id="IPR016040">
    <property type="entry name" value="NAD(P)-bd_dom"/>
</dbReference>
<dbReference type="GO" id="GO:0009507">
    <property type="term" value="C:chloroplast"/>
    <property type="evidence" value="ECO:0007669"/>
    <property type="project" value="TreeGrafter"/>
</dbReference>
<dbReference type="PANTHER" id="PTHR14194:SF86">
    <property type="entry name" value="OS05G0110300 PROTEIN"/>
    <property type="match status" value="1"/>
</dbReference>
<dbReference type="SUPFAM" id="SSF51735">
    <property type="entry name" value="NAD(P)-binding Rossmann-fold domains"/>
    <property type="match status" value="1"/>
</dbReference>
<proteinExistence type="predicted"/>
<dbReference type="InterPro" id="IPR044163">
    <property type="entry name" value="SARED1-like"/>
</dbReference>
<dbReference type="CDD" id="cd05243">
    <property type="entry name" value="SDR_a5"/>
    <property type="match status" value="1"/>
</dbReference>
<dbReference type="Gene3D" id="3.40.50.720">
    <property type="entry name" value="NAD(P)-binding Rossmann-like Domain"/>
    <property type="match status" value="1"/>
</dbReference>
<feature type="domain" description="NAD(P)-binding" evidence="1">
    <location>
        <begin position="7"/>
        <end position="234"/>
    </location>
</feature>
<organism evidence="2 3">
    <name type="scientific">Chloropicon roscoffensis</name>
    <dbReference type="NCBI Taxonomy" id="1461544"/>
    <lineage>
        <taxon>Eukaryota</taxon>
        <taxon>Viridiplantae</taxon>
        <taxon>Chlorophyta</taxon>
        <taxon>Chloropicophyceae</taxon>
        <taxon>Chloropicales</taxon>
        <taxon>Chloropicaceae</taxon>
        <taxon>Chloropicon</taxon>
    </lineage>
</organism>
<dbReference type="AlphaFoldDB" id="A0AAX4PFU9"/>
<evidence type="ECO:0000259" key="1">
    <source>
        <dbReference type="Pfam" id="PF13460"/>
    </source>
</evidence>
<accession>A0AAX4PFU9</accession>
<protein>
    <submittedName>
        <fullName evidence="2">NAD(P)-binding domain-containing protein</fullName>
    </submittedName>
</protein>